<evidence type="ECO:0000313" key="1">
    <source>
        <dbReference type="EMBL" id="PIC14924.1"/>
    </source>
</evidence>
<proteinExistence type="predicted"/>
<dbReference type="OrthoDB" id="5871350at2759"/>
<organism evidence="1 2">
    <name type="scientific">Caenorhabditis nigoni</name>
    <dbReference type="NCBI Taxonomy" id="1611254"/>
    <lineage>
        <taxon>Eukaryota</taxon>
        <taxon>Metazoa</taxon>
        <taxon>Ecdysozoa</taxon>
        <taxon>Nematoda</taxon>
        <taxon>Chromadorea</taxon>
        <taxon>Rhabditida</taxon>
        <taxon>Rhabditina</taxon>
        <taxon>Rhabditomorpha</taxon>
        <taxon>Rhabditoidea</taxon>
        <taxon>Rhabditidae</taxon>
        <taxon>Peloderinae</taxon>
        <taxon>Caenorhabditis</taxon>
    </lineage>
</organism>
<dbReference type="EMBL" id="PDUG01000007">
    <property type="protein sequence ID" value="PIC14924.1"/>
    <property type="molecule type" value="Genomic_DNA"/>
</dbReference>
<accession>A0A2G5SIL9</accession>
<protein>
    <submittedName>
        <fullName evidence="1">Uncharacterized protein</fullName>
    </submittedName>
</protein>
<comment type="caution">
    <text evidence="1">The sequence shown here is derived from an EMBL/GenBank/DDBJ whole genome shotgun (WGS) entry which is preliminary data.</text>
</comment>
<sequence length="150" mass="17420">MLCTPKTFDEAKLTYTLICDGVYIPGKGYYMMLAATARKQMLSGPIDYHYNEKMMGLVKKKFLDVENLKDQKFDHEQHLYIKNVVIDGIDGSEWFALENCQSKKMRGLIADHGLYFMAGPAKGDEQHVSHLERMYYEPYGVNEHMVFNNY</sequence>
<name>A0A2G5SIL9_9PELO</name>
<keyword evidence="2" id="KW-1185">Reference proteome</keyword>
<dbReference type="Proteomes" id="UP000230233">
    <property type="component" value="Unassembled WGS sequence"/>
</dbReference>
<reference evidence="2" key="1">
    <citation type="submission" date="2017-10" db="EMBL/GenBank/DDBJ databases">
        <title>Rapid genome shrinkage in a self-fertile nematode reveals novel sperm competition proteins.</title>
        <authorList>
            <person name="Yin D."/>
            <person name="Schwarz E.M."/>
            <person name="Thomas C.G."/>
            <person name="Felde R.L."/>
            <person name="Korf I.F."/>
            <person name="Cutter A.D."/>
            <person name="Schartner C.M."/>
            <person name="Ralston E.J."/>
            <person name="Meyer B.J."/>
            <person name="Haag E.S."/>
        </authorList>
    </citation>
    <scope>NUCLEOTIDE SEQUENCE [LARGE SCALE GENOMIC DNA]</scope>
    <source>
        <strain evidence="2">JU1422</strain>
    </source>
</reference>
<gene>
    <name evidence="1" type="ORF">B9Z55_027069</name>
</gene>
<evidence type="ECO:0000313" key="2">
    <source>
        <dbReference type="Proteomes" id="UP000230233"/>
    </source>
</evidence>
<dbReference type="AlphaFoldDB" id="A0A2G5SIL9"/>